<evidence type="ECO:0000256" key="5">
    <source>
        <dbReference type="ARBA" id="ARBA00023273"/>
    </source>
</evidence>
<accession>A0A250J7B1</accession>
<keyword evidence="3" id="KW-0963">Cytoplasm</keyword>
<evidence type="ECO:0000256" key="2">
    <source>
        <dbReference type="ARBA" id="ARBA00004496"/>
    </source>
</evidence>
<evidence type="ECO:0000256" key="4">
    <source>
        <dbReference type="ARBA" id="ARBA00023069"/>
    </source>
</evidence>
<feature type="chain" id="PRO_5011992924" description="Choice-of-anchor D domain-containing protein" evidence="7">
    <location>
        <begin position="24"/>
        <end position="2605"/>
    </location>
</feature>
<evidence type="ECO:0000256" key="6">
    <source>
        <dbReference type="SAM" id="Phobius"/>
    </source>
</evidence>
<comment type="subcellular location">
    <subcellularLocation>
        <location evidence="1">Cell projection</location>
        <location evidence="1">Cilium</location>
    </subcellularLocation>
    <subcellularLocation>
        <location evidence="2">Cytoplasm</location>
    </subcellularLocation>
</comment>
<dbReference type="PANTHER" id="PTHR45912:SF3">
    <property type="entry name" value="CILIA- AND FLAGELLA-ASSOCIATED PROTEIN 47"/>
    <property type="match status" value="1"/>
</dbReference>
<keyword evidence="6" id="KW-1133">Transmembrane helix</keyword>
<evidence type="ECO:0000259" key="8">
    <source>
        <dbReference type="Pfam" id="PF15780"/>
    </source>
</evidence>
<gene>
    <name evidence="10" type="ORF">CYFUS_004745</name>
</gene>
<dbReference type="PROSITE" id="PS51257">
    <property type="entry name" value="PROKAR_LIPOPROTEIN"/>
    <property type="match status" value="1"/>
</dbReference>
<feature type="domain" description="HYDIN/VesB/CFA65-like Ig-like" evidence="9">
    <location>
        <begin position="1694"/>
        <end position="1777"/>
    </location>
</feature>
<organism evidence="10 11">
    <name type="scientific">Cystobacter fuscus</name>
    <dbReference type="NCBI Taxonomy" id="43"/>
    <lineage>
        <taxon>Bacteria</taxon>
        <taxon>Pseudomonadati</taxon>
        <taxon>Myxococcota</taxon>
        <taxon>Myxococcia</taxon>
        <taxon>Myxococcales</taxon>
        <taxon>Cystobacterineae</taxon>
        <taxon>Archangiaceae</taxon>
        <taxon>Cystobacter</taxon>
    </lineage>
</organism>
<evidence type="ECO:0000259" key="9">
    <source>
        <dbReference type="Pfam" id="PF22544"/>
    </source>
</evidence>
<feature type="transmembrane region" description="Helical" evidence="6">
    <location>
        <begin position="2580"/>
        <end position="2597"/>
    </location>
</feature>
<evidence type="ECO:0000313" key="10">
    <source>
        <dbReference type="EMBL" id="ATB39301.1"/>
    </source>
</evidence>
<dbReference type="Pfam" id="PF15780">
    <property type="entry name" value="ASH"/>
    <property type="match status" value="1"/>
</dbReference>
<dbReference type="NCBIfam" id="NF012200">
    <property type="entry name" value="choice_anch_D"/>
    <property type="match status" value="16"/>
</dbReference>
<feature type="domain" description="Abnormal spindle-like microcephaly-associated protein ASH" evidence="8">
    <location>
        <begin position="2467"/>
        <end position="2547"/>
    </location>
</feature>
<keyword evidence="6" id="KW-0812">Transmembrane</keyword>
<keyword evidence="4" id="KW-0969">Cilium</keyword>
<reference evidence="10 11" key="1">
    <citation type="submission" date="2017-06" db="EMBL/GenBank/DDBJ databases">
        <title>Sequencing and comparative analysis of myxobacterial genomes.</title>
        <authorList>
            <person name="Rupp O."/>
            <person name="Goesmann A."/>
            <person name="Sogaard-Andersen L."/>
        </authorList>
    </citation>
    <scope>NUCLEOTIDE SEQUENCE [LARGE SCALE GENOMIC DNA]</scope>
    <source>
        <strain evidence="10 11">DSM 52655</strain>
    </source>
</reference>
<dbReference type="GO" id="GO:0005737">
    <property type="term" value="C:cytoplasm"/>
    <property type="evidence" value="ECO:0007669"/>
    <property type="project" value="UniProtKB-SubCell"/>
</dbReference>
<evidence type="ECO:0000256" key="7">
    <source>
        <dbReference type="SAM" id="SignalP"/>
    </source>
</evidence>
<dbReference type="Pfam" id="PF22544">
    <property type="entry name" value="HYDIN_VesB_CFA65-like_Ig"/>
    <property type="match status" value="2"/>
</dbReference>
<proteinExistence type="predicted"/>
<name>A0A250J7B1_9BACT</name>
<dbReference type="InterPro" id="IPR031549">
    <property type="entry name" value="ASH"/>
</dbReference>
<evidence type="ECO:0000256" key="3">
    <source>
        <dbReference type="ARBA" id="ARBA00022490"/>
    </source>
</evidence>
<sequence>MFRLYVLALLLLGGLVSCGPSDAERAALEDSLWVNAMEEALVINPDAGTRVITDRDAGMLRLEWDGGGPLASTDCLKCRSPYAYRCPGAVDSAEFKRSLGYILPRGLVVVGAKANVYGATVNAPGTGQVVVKLNDRTLTTGDAGYPNIQSTSRGCSASSYRCDGPSNGANGVAVSVLDKVNGIGWITDTGTAAGADGGTPGATDAGTAQGNQFVLVPTSTGYCISHADLELTVVERHILAAPTTLEFDHQVAGTESNPKSVSVRNNGAASLTISEIEVSEGFIVVDPVVPDAGLVLNPEGLGYPPLGVKVKFAPGADQMRQFNGQLRITSDAMEEVLSVDLSGTGVEFATEVDETPIDFGLVRAKTVHQESVRVYNAGSDTLTITPSFAAYSHPSFSLDPTTAGPIFIPGGHEETINVNFEGPEDTEEEVNGELVLDIEGDPNSDSKLIQLKGRANKPVLAENLKLDFGVRRAGTEPEETVTVTNTGSRAITFTSIGEPSNAAFSIRNKPTGAVTLEPGGGANSTLSLTVRFSVPTVTEDEVTGSITLTNQDATDPDYSTYTIPLSGSGNKPVLVRDPTAGLAFGAQRAGTDTDAMVTVTNTGSRAITFTSIGNPSNTAFTLRNKPTGAVTLEPGGGANSTLSLTVRFRAPTSSEALVSGSIALVNTDPDYSTYTIPLSGSGNKPVLASNPTNGLAFGAQRAGTDTNATVTVTNTGSRAITFTSIGDPSHSAFTLRNKPTGAVTLEPGGGANSTLSLMVRFRAPTDTEVPVSGTIALVNTDPAYSTYTIPLSGSGNKPMLVRDPTAGLAFGAQRAGTDTDATVTVTNTGSRAITFTSIGDPSHSAFTLRNKPTGSVTLEPGGGANSTLSLTVRFRAPSDTEAPASGSIALVNTDPDYSTYTIPLSGSSDRPVLVRDPTAGLEFGAQRAGTDTDATVTVTNTGSRAITFTSIGNPSNTAFTLLDKPTGAVTLEPGGGANSKLSLTVRFRAPTNSETPVSGSIALVNTDPAYSTYTIPLSGSGNKPVLVRDPTAGLEFGAQRAGTDTDATVTVTNTGSRAITFTSIGEPSNAAFTLRNKPTGSVTLQPGGGANSTLSLTVRFRAPTNSETPVSGSIALVNTDPDYSTYTIPLSGSGNKPVLVRDPTAGLAFGARRAGTDTDATVTVTNTGSRAITFTSIGNPTHSAFTLLSKPASPVTLQAGGGANSTLSLTVRFRAPTDTEVPVSGSIALVNTDPDYSTYTIPLSGSGNKPVLVMSPTDGLDFGDKRGGTDTMMTVTVSNSGTRAITFTSIGNPTHAAFTLLNKPSGAVTLEPEGQGVSSLSLNVNFHAPEASDSLVQATFALVNTDPTYSNYAVKLKGRGVKPAIDPVPDVDFDEVRVGVVKRMPVVITNSGSGPVTFADVVIEGNSAFTLDPPISRNTPVVINPGTTTLTVQFLPTIESETPVRGTLKLFSSDPAIDDLSVGLSGAGVRPVLQMVKTPLAFGDQNVGVPGGTSLQVSLSNSGTGKLHISNIATSGAPFSVSPSLPFDVTRTGGPQVLTVTFSPTRVDSFTGALTLSTNDPGNSSVSLQLSGNGRILLKVDPETSRIDFGSTPVQTTVAQKVTLSNDGSQDIVVQPPVFAVGSPFSSTFTTAVTLGPSQRNFEFQMKFTPTATGPAYESVALDSNASNVTRIALSGSGAEPRMRITVTDDPTQRELNFGNVNVGSRLVRNVTLENTGDAELSLNAFTVEPATPQFRPQVPAKTKLLPAETVVLPVEFVPTANGLVSADLKVSANITGGFMTFPLRGTGLSANIGLSVASLSFNEQKLLQASARKSLTISSSGEAQLLINRIELSAGYSFDPPVTLPSTESPWVLAPKTGLRTLELVFTPTTLGSVPGTLRVYSNAINTVDPVALTGTGVDGVGLTTPQREFSFADTPVGASVRYTVRVENNGGYPLRLVSATSTSASEPNPFTVVNFETNRTLQKNRADYSEFFVDFVPTFHGAHKGTLVIQTDSASLPSISLAMSGNALGPEAFLTTTGPVNFGKINVQATAKAQLAVKNTGQGTLTIQDIAFTNKVSTDGGTSSPDDPSQIFAVGPSADGGLALPVDVASQQVVSIPLTFKPVAMGVREALVTVKSNARDVSKDAVGEGTAPVLTITPPTLEFKGILVGNYSQAQTLTVHNTGNGSVEIDSITMSSNGSDVFIVQPVVTPYLLYPNAELPISVTFQPTAERTSAEVQLIVTPVTGYRVPAVSARLVGKGVLEPITVESELEYGKQLINNPAVRVLHIGNATGEAITFIRATVDSAPGCSQFRSDPAQAGGFTVEPFETKELRILFTPLAEGPLNCNLKLEFGQFRDKLPVALHGEGIRAVLSVNTTTLDFGSLRAGVDRRVERIALRNLSSDTVKLAEPEETSSTGERFKIDLLSLKDRLLEPDVPLYVDVEYQPQGETLSKSTLLFGTKEPLLLRSVEVQLAGKATKQILGIDQTEVDFGRVDVNANPVSKTMTITNGSSQAQRVLVSMQGQTGSPFSTNVGASGLDIPAQGSATFTVSFDPTDSGNVEDKVLIKLQDSSTADMVLTVKGAGRTLSGQGNGLGCSASGAWGSAGVLALLALVGLRSRRRRRE</sequence>
<dbReference type="InterPro" id="IPR053879">
    <property type="entry name" value="HYDIN_VesB_CFA65-like_Ig"/>
</dbReference>
<dbReference type="EMBL" id="CP022098">
    <property type="protein sequence ID" value="ATB39301.1"/>
    <property type="molecule type" value="Genomic_DNA"/>
</dbReference>
<dbReference type="Gene3D" id="2.60.40.10">
    <property type="entry name" value="Immunoglobulins"/>
    <property type="match status" value="19"/>
</dbReference>
<keyword evidence="6" id="KW-0472">Membrane</keyword>
<feature type="domain" description="HYDIN/VesB/CFA65-like Ig-like" evidence="9">
    <location>
        <begin position="1493"/>
        <end position="1572"/>
    </location>
</feature>
<feature type="signal peptide" evidence="7">
    <location>
        <begin position="1"/>
        <end position="23"/>
    </location>
</feature>
<dbReference type="InterPro" id="IPR013783">
    <property type="entry name" value="Ig-like_fold"/>
</dbReference>
<dbReference type="KEGG" id="cfus:CYFUS_004745"/>
<evidence type="ECO:0000313" key="11">
    <source>
        <dbReference type="Proteomes" id="UP000217257"/>
    </source>
</evidence>
<dbReference type="Proteomes" id="UP000217257">
    <property type="component" value="Chromosome"/>
</dbReference>
<evidence type="ECO:0000256" key="1">
    <source>
        <dbReference type="ARBA" id="ARBA00004138"/>
    </source>
</evidence>
<evidence type="ECO:0008006" key="12">
    <source>
        <dbReference type="Google" id="ProtNLM"/>
    </source>
</evidence>
<keyword evidence="7" id="KW-0732">Signal</keyword>
<keyword evidence="5" id="KW-0966">Cell projection</keyword>
<protein>
    <recommendedName>
        <fullName evidence="12">Choice-of-anchor D domain-containing protein</fullName>
    </recommendedName>
</protein>
<dbReference type="PANTHER" id="PTHR45912">
    <property type="entry name" value="CILIA- AND FLAGELLA-ASSOCIATED PROTEIN 47"/>
    <property type="match status" value="1"/>
</dbReference>